<gene>
    <name evidence="2" type="ordered locus">MYPE2080</name>
</gene>
<accession>Q8EWJ5</accession>
<name>Q8EWJ5_MALP2</name>
<dbReference type="eggNOG" id="COG0721">
    <property type="taxonomic scope" value="Bacteria"/>
</dbReference>
<feature type="transmembrane region" description="Helical" evidence="1">
    <location>
        <begin position="20"/>
        <end position="39"/>
    </location>
</feature>
<dbReference type="Gene3D" id="1.10.1760.20">
    <property type="match status" value="1"/>
</dbReference>
<feature type="transmembrane region" description="Helical" evidence="1">
    <location>
        <begin position="219"/>
        <end position="241"/>
    </location>
</feature>
<feature type="transmembrane region" description="Helical" evidence="1">
    <location>
        <begin position="308"/>
        <end position="334"/>
    </location>
</feature>
<evidence type="ECO:0000313" key="2">
    <source>
        <dbReference type="EMBL" id="BAC43999.1"/>
    </source>
</evidence>
<proteinExistence type="predicted"/>
<sequence>MDINTLASSAEFLSPKSSPISSVVIFFSFFFATLLVEIVKKIFYYFKAKKRYYVIPRPSIQGIANIAMTIALSVAVLLLLTFVTSNAFSVLFRAFPGSRITIEGILIKIGGLLYGPFIGMLIGGLTDIFSILMTAGVFHYGYFIAGMAYGLLAGLVRSVLSFAKESRTWYAIISSIIATICSLAAIVFIYSISTSGFEQSIITFIPFIPSSPDKISREFLSYIFIGFCVFVVLLIWLFFFFSNRYQKWKMLYGNKKHFKITRPKKIDKHYFNNFCLILICCIITEVWINVLLMPSIDADVSTLGYDDWFIIRVAMFIPMIIFNFVIIFPVYVIIAPIVQWDYKKELVEDLKVPFFVK</sequence>
<feature type="transmembrane region" description="Helical" evidence="1">
    <location>
        <begin position="168"/>
        <end position="190"/>
    </location>
</feature>
<feature type="transmembrane region" description="Helical" evidence="1">
    <location>
        <begin position="60"/>
        <end position="82"/>
    </location>
</feature>
<feature type="transmembrane region" description="Helical" evidence="1">
    <location>
        <begin position="139"/>
        <end position="156"/>
    </location>
</feature>
<dbReference type="AlphaFoldDB" id="Q8EWJ5"/>
<dbReference type="GO" id="GO:0022857">
    <property type="term" value="F:transmembrane transporter activity"/>
    <property type="evidence" value="ECO:0007669"/>
    <property type="project" value="InterPro"/>
</dbReference>
<keyword evidence="1" id="KW-0812">Transmembrane</keyword>
<dbReference type="RefSeq" id="WP_011077035.1">
    <property type="nucleotide sequence ID" value="NC_004432.1"/>
</dbReference>
<dbReference type="InterPro" id="IPR024529">
    <property type="entry name" value="ECF_trnsprt_substrate-spec"/>
</dbReference>
<evidence type="ECO:0000256" key="1">
    <source>
        <dbReference type="SAM" id="Phobius"/>
    </source>
</evidence>
<dbReference type="EMBL" id="BA000026">
    <property type="protein sequence ID" value="BAC43999.1"/>
    <property type="molecule type" value="Genomic_DNA"/>
</dbReference>
<dbReference type="HOGENOM" id="CLU_798518_0_0_14"/>
<keyword evidence="1" id="KW-0472">Membrane</keyword>
<dbReference type="NCBIfam" id="NF007177">
    <property type="entry name" value="PRK09609.1-1"/>
    <property type="match status" value="1"/>
</dbReference>
<feature type="transmembrane region" description="Helical" evidence="1">
    <location>
        <begin position="113"/>
        <end position="133"/>
    </location>
</feature>
<dbReference type="KEGG" id="mpe:MYPE2080"/>
<keyword evidence="3" id="KW-1185">Reference proteome</keyword>
<organism evidence="2 3">
    <name type="scientific">Malacoplasma penetrans (strain HF-2)</name>
    <name type="common">Mycoplasma penetrans</name>
    <dbReference type="NCBI Taxonomy" id="272633"/>
    <lineage>
        <taxon>Bacteria</taxon>
        <taxon>Bacillati</taxon>
        <taxon>Mycoplasmatota</taxon>
        <taxon>Mycoplasmoidales</taxon>
        <taxon>Mycoplasmoidaceae</taxon>
        <taxon>Malacoplasma</taxon>
    </lineage>
</organism>
<keyword evidence="1" id="KW-1133">Transmembrane helix</keyword>
<dbReference type="InParanoid" id="Q8EWJ5"/>
<evidence type="ECO:0000313" key="3">
    <source>
        <dbReference type="Proteomes" id="UP000002522"/>
    </source>
</evidence>
<dbReference type="GO" id="GO:0016740">
    <property type="term" value="F:transferase activity"/>
    <property type="evidence" value="ECO:0007669"/>
    <property type="project" value="UniProtKB-KW"/>
</dbReference>
<reference evidence="2 3" key="1">
    <citation type="journal article" date="2002" name="Nucleic Acids Res.">
        <title>The complete genomic sequence of Mycoplasma penetrans, an intracellular bacterial pathogen in humans.</title>
        <authorList>
            <person name="Sasaki Y."/>
            <person name="Ishikawa J."/>
            <person name="Yamashita A."/>
            <person name="Oshima K."/>
            <person name="Kenri T."/>
            <person name="Furuya K."/>
            <person name="Yoshino C."/>
            <person name="Horino A."/>
            <person name="Shiba T."/>
            <person name="Sasaki T."/>
            <person name="Hattori M."/>
        </authorList>
    </citation>
    <scope>NUCLEOTIDE SEQUENCE [LARGE SCALE GENOMIC DNA]</scope>
    <source>
        <strain evidence="2 3">HF-2</strain>
    </source>
</reference>
<dbReference type="STRING" id="272633.gene:10731307"/>
<feature type="transmembrane region" description="Helical" evidence="1">
    <location>
        <begin position="270"/>
        <end position="288"/>
    </location>
</feature>
<protein>
    <submittedName>
        <fullName evidence="2">Glutamyl-tRNA amidotransferase subunit C-related protein</fullName>
    </submittedName>
</protein>
<dbReference type="Proteomes" id="UP000002522">
    <property type="component" value="Chromosome"/>
</dbReference>
<dbReference type="Pfam" id="PF12822">
    <property type="entry name" value="ECF_trnsprt"/>
    <property type="match status" value="1"/>
</dbReference>